<dbReference type="Gene3D" id="1.10.287.470">
    <property type="entry name" value="Helix hairpin bin"/>
    <property type="match status" value="1"/>
</dbReference>
<evidence type="ECO:0000259" key="3">
    <source>
        <dbReference type="Pfam" id="PF25876"/>
    </source>
</evidence>
<keyword evidence="2" id="KW-0472">Membrane</keyword>
<name>A0ABT0LEM0_9GAMM</name>
<evidence type="ECO:0000259" key="5">
    <source>
        <dbReference type="Pfam" id="PF25954"/>
    </source>
</evidence>
<organism evidence="7 8">
    <name type="scientific">Shewanella surugensis</name>
    <dbReference type="NCBI Taxonomy" id="212020"/>
    <lineage>
        <taxon>Bacteria</taxon>
        <taxon>Pseudomonadati</taxon>
        <taxon>Pseudomonadota</taxon>
        <taxon>Gammaproteobacteria</taxon>
        <taxon>Alteromonadales</taxon>
        <taxon>Shewanellaceae</taxon>
        <taxon>Shewanella</taxon>
    </lineage>
</organism>
<keyword evidence="2" id="KW-1133">Transmembrane helix</keyword>
<sequence length="364" mass="39229">MNNSRKRRILIVTVAIIIAAIGSYFIKADYKAKQLAEQPAPTAIIVEMTKTKSTNIGTVIHAVGTIQSFSGVMLRAQIAGRITAVNVRSGSHVKQGTIIIEINPQVLAAQLAEAQAELKLTEFEYQRQKKLYDRKVISLEQLTTAKSNYLINKAKIVSAQQSLDLASTKAEFDGQIGLINVEVGDGVDIGQELASLEVIDRLRVEFAIPQKYIKLVKKGDKIDISSSTEGNSPSHIGTVYAIDPLLDEGTRTASIRAEVSPKGLIPGSYAEISLMLDDKKPALLIPQTAVIHSLYGNYVYKVVGGKAKRTVISLGERQANTVIVTKGLQAGDTIVSAGLRKVSDGALISMGQPEKNTPPQPSKT</sequence>
<evidence type="ECO:0000259" key="6">
    <source>
        <dbReference type="Pfam" id="PF25989"/>
    </source>
</evidence>
<dbReference type="EMBL" id="JAKIKS010000075">
    <property type="protein sequence ID" value="MCL1126143.1"/>
    <property type="molecule type" value="Genomic_DNA"/>
</dbReference>
<proteinExistence type="inferred from homology"/>
<dbReference type="InterPro" id="IPR058624">
    <property type="entry name" value="MdtA-like_HH"/>
</dbReference>
<dbReference type="Gene3D" id="2.40.30.170">
    <property type="match status" value="1"/>
</dbReference>
<keyword evidence="2" id="KW-0812">Transmembrane</keyword>
<evidence type="ECO:0000313" key="7">
    <source>
        <dbReference type="EMBL" id="MCL1126143.1"/>
    </source>
</evidence>
<dbReference type="PANTHER" id="PTHR30469:SF11">
    <property type="entry name" value="BLL4320 PROTEIN"/>
    <property type="match status" value="1"/>
</dbReference>
<evidence type="ECO:0000313" key="8">
    <source>
        <dbReference type="Proteomes" id="UP001203423"/>
    </source>
</evidence>
<comment type="similarity">
    <text evidence="1">Belongs to the membrane fusion protein (MFP) (TC 8.A.1) family.</text>
</comment>
<evidence type="ECO:0000256" key="1">
    <source>
        <dbReference type="ARBA" id="ARBA00009477"/>
    </source>
</evidence>
<dbReference type="Gene3D" id="2.40.420.20">
    <property type="match status" value="1"/>
</dbReference>
<dbReference type="Pfam" id="PF25954">
    <property type="entry name" value="Beta-barrel_RND_2"/>
    <property type="match status" value="1"/>
</dbReference>
<dbReference type="Proteomes" id="UP001203423">
    <property type="component" value="Unassembled WGS sequence"/>
</dbReference>
<gene>
    <name evidence="7" type="ORF">L2764_17085</name>
</gene>
<dbReference type="InterPro" id="IPR058637">
    <property type="entry name" value="YknX-like_C"/>
</dbReference>
<feature type="domain" description="Multidrug resistance protein MdtA-like alpha-helical hairpin" evidence="3">
    <location>
        <begin position="105"/>
        <end position="168"/>
    </location>
</feature>
<dbReference type="Pfam" id="PF25876">
    <property type="entry name" value="HH_MFP_RND"/>
    <property type="match status" value="1"/>
</dbReference>
<evidence type="ECO:0000256" key="2">
    <source>
        <dbReference type="SAM" id="Phobius"/>
    </source>
</evidence>
<dbReference type="InterPro" id="IPR058792">
    <property type="entry name" value="Beta-barrel_RND_2"/>
</dbReference>
<evidence type="ECO:0000259" key="4">
    <source>
        <dbReference type="Pfam" id="PF25917"/>
    </source>
</evidence>
<comment type="caution">
    <text evidence="7">The sequence shown here is derived from an EMBL/GenBank/DDBJ whole genome shotgun (WGS) entry which is preliminary data.</text>
</comment>
<dbReference type="Gene3D" id="2.40.50.100">
    <property type="match status" value="1"/>
</dbReference>
<accession>A0ABT0LEM0</accession>
<dbReference type="Pfam" id="PF25917">
    <property type="entry name" value="BSH_RND"/>
    <property type="match status" value="1"/>
</dbReference>
<keyword evidence="8" id="KW-1185">Reference proteome</keyword>
<feature type="domain" description="YknX-like C-terminal permuted SH3-like" evidence="6">
    <location>
        <begin position="283"/>
        <end position="348"/>
    </location>
</feature>
<protein>
    <submittedName>
        <fullName evidence="7">Efflux RND transporter periplasmic adaptor subunit</fullName>
    </submittedName>
</protein>
<dbReference type="SUPFAM" id="SSF111369">
    <property type="entry name" value="HlyD-like secretion proteins"/>
    <property type="match status" value="1"/>
</dbReference>
<feature type="transmembrane region" description="Helical" evidence="2">
    <location>
        <begin position="9"/>
        <end position="26"/>
    </location>
</feature>
<feature type="domain" description="CusB-like beta-barrel" evidence="5">
    <location>
        <begin position="204"/>
        <end position="275"/>
    </location>
</feature>
<dbReference type="PANTHER" id="PTHR30469">
    <property type="entry name" value="MULTIDRUG RESISTANCE PROTEIN MDTA"/>
    <property type="match status" value="1"/>
</dbReference>
<dbReference type="InterPro" id="IPR006143">
    <property type="entry name" value="RND_pump_MFP"/>
</dbReference>
<dbReference type="InterPro" id="IPR058625">
    <property type="entry name" value="MdtA-like_BSH"/>
</dbReference>
<dbReference type="RefSeq" id="WP_248941530.1">
    <property type="nucleotide sequence ID" value="NZ_JAKIKS010000075.1"/>
</dbReference>
<reference evidence="7 8" key="1">
    <citation type="submission" date="2022-01" db="EMBL/GenBank/DDBJ databases">
        <title>Whole genome-based taxonomy of the Shewanellaceae.</title>
        <authorList>
            <person name="Martin-Rodriguez A.J."/>
        </authorList>
    </citation>
    <scope>NUCLEOTIDE SEQUENCE [LARGE SCALE GENOMIC DNA]</scope>
    <source>
        <strain evidence="7 8">DSM 17177</strain>
    </source>
</reference>
<dbReference type="Pfam" id="PF25989">
    <property type="entry name" value="YknX_C"/>
    <property type="match status" value="1"/>
</dbReference>
<dbReference type="NCBIfam" id="TIGR01730">
    <property type="entry name" value="RND_mfp"/>
    <property type="match status" value="1"/>
</dbReference>
<feature type="domain" description="Multidrug resistance protein MdtA-like barrel-sandwich hybrid" evidence="4">
    <location>
        <begin position="72"/>
        <end position="194"/>
    </location>
</feature>